<dbReference type="AlphaFoldDB" id="A0A7S0MBN0"/>
<reference evidence="1" key="1">
    <citation type="submission" date="2021-01" db="EMBL/GenBank/DDBJ databases">
        <authorList>
            <person name="Corre E."/>
            <person name="Pelletier E."/>
            <person name="Niang G."/>
            <person name="Scheremetjew M."/>
            <person name="Finn R."/>
            <person name="Kale V."/>
            <person name="Holt S."/>
            <person name="Cochrane G."/>
            <person name="Meng A."/>
            <person name="Brown T."/>
            <person name="Cohen L."/>
        </authorList>
    </citation>
    <scope>NUCLEOTIDE SEQUENCE</scope>
    <source>
        <strain evidence="1">CCAP979/52</strain>
    </source>
</reference>
<sequence length="198" mass="22084">MASTGLHDWTTYNQRHCQRSKTLDQNHHQISDQRQEQSNGLPLLPTYAKKANWLKHMSLSKTMPLYLKPGATAEDDDVSALRTSRYLKLETSSEIELPCPRKFVGSSRPTSRFTRSQSAYTLGCVTGSSTKRSDHFFELHGQAFDTSSLCASLLLDDFELSRPPSFAAMCEGLMSDSGGIVADKTDFRPCRCVVLNSP</sequence>
<gene>
    <name evidence="1" type="ORF">CCUR1050_LOCUS12412</name>
</gene>
<evidence type="ECO:0000313" key="1">
    <source>
        <dbReference type="EMBL" id="CAD8634731.1"/>
    </source>
</evidence>
<name>A0A7S0MBN0_9CRYP</name>
<organism evidence="1">
    <name type="scientific">Cryptomonas curvata</name>
    <dbReference type="NCBI Taxonomy" id="233186"/>
    <lineage>
        <taxon>Eukaryota</taxon>
        <taxon>Cryptophyceae</taxon>
        <taxon>Cryptomonadales</taxon>
        <taxon>Cryptomonadaceae</taxon>
        <taxon>Cryptomonas</taxon>
    </lineage>
</organism>
<protein>
    <submittedName>
        <fullName evidence="1">Uncharacterized protein</fullName>
    </submittedName>
</protein>
<accession>A0A7S0MBN0</accession>
<proteinExistence type="predicted"/>
<dbReference type="EMBL" id="HBEZ01022383">
    <property type="protein sequence ID" value="CAD8634731.1"/>
    <property type="molecule type" value="Transcribed_RNA"/>
</dbReference>